<proteinExistence type="predicted"/>
<evidence type="ECO:0000313" key="3">
    <source>
        <dbReference type="Proteomes" id="UP000626148"/>
    </source>
</evidence>
<evidence type="ECO:0000256" key="1">
    <source>
        <dbReference type="SAM" id="MobiDB-lite"/>
    </source>
</evidence>
<organism evidence="2 3">
    <name type="scientific">Saccharospirillum salsuginis</name>
    <dbReference type="NCBI Taxonomy" id="418750"/>
    <lineage>
        <taxon>Bacteria</taxon>
        <taxon>Pseudomonadati</taxon>
        <taxon>Pseudomonadota</taxon>
        <taxon>Gammaproteobacteria</taxon>
        <taxon>Oceanospirillales</taxon>
        <taxon>Saccharospirillaceae</taxon>
        <taxon>Saccharospirillum</taxon>
    </lineage>
</organism>
<dbReference type="AlphaFoldDB" id="A0A918KEA9"/>
<dbReference type="RefSeq" id="WP_189609598.1">
    <property type="nucleotide sequence ID" value="NZ_BMXR01000006.1"/>
</dbReference>
<feature type="compositionally biased region" description="Gly residues" evidence="1">
    <location>
        <begin position="65"/>
        <end position="78"/>
    </location>
</feature>
<feature type="region of interest" description="Disordered" evidence="1">
    <location>
        <begin position="57"/>
        <end position="78"/>
    </location>
</feature>
<dbReference type="Proteomes" id="UP000626148">
    <property type="component" value="Unassembled WGS sequence"/>
</dbReference>
<comment type="caution">
    <text evidence="2">The sequence shown here is derived from an EMBL/GenBank/DDBJ whole genome shotgun (WGS) entry which is preliminary data.</text>
</comment>
<sequence length="78" mass="8165">MKLFLVLVAGLLASWWLMGQPVETWAWAEHAHWGVKGFGGALVLYLWSKLFGSPLASRSGSPGYWDGGGGSDGGGDGG</sequence>
<name>A0A918KEA9_9GAMM</name>
<protein>
    <submittedName>
        <fullName evidence="2">Uncharacterized protein</fullName>
    </submittedName>
</protein>
<reference evidence="2" key="1">
    <citation type="journal article" date="2014" name="Int. J. Syst. Evol. Microbiol.">
        <title>Complete genome sequence of Corynebacterium casei LMG S-19264T (=DSM 44701T), isolated from a smear-ripened cheese.</title>
        <authorList>
            <consortium name="US DOE Joint Genome Institute (JGI-PGF)"/>
            <person name="Walter F."/>
            <person name="Albersmeier A."/>
            <person name="Kalinowski J."/>
            <person name="Ruckert C."/>
        </authorList>
    </citation>
    <scope>NUCLEOTIDE SEQUENCE</scope>
    <source>
        <strain evidence="2">KCTC 22169</strain>
    </source>
</reference>
<reference evidence="2" key="2">
    <citation type="submission" date="2020-09" db="EMBL/GenBank/DDBJ databases">
        <authorList>
            <person name="Sun Q."/>
            <person name="Kim S."/>
        </authorList>
    </citation>
    <scope>NUCLEOTIDE SEQUENCE</scope>
    <source>
        <strain evidence="2">KCTC 22169</strain>
    </source>
</reference>
<dbReference type="EMBL" id="BMXR01000006">
    <property type="protein sequence ID" value="GGX58240.1"/>
    <property type="molecule type" value="Genomic_DNA"/>
</dbReference>
<keyword evidence="3" id="KW-1185">Reference proteome</keyword>
<evidence type="ECO:0000313" key="2">
    <source>
        <dbReference type="EMBL" id="GGX58240.1"/>
    </source>
</evidence>
<accession>A0A918KEA9</accession>
<gene>
    <name evidence="2" type="ORF">GCM10007392_27540</name>
</gene>